<accession>A0A5C6UQI6</accession>
<reference evidence="3 4" key="1">
    <citation type="submission" date="2019-08" db="EMBL/GenBank/DDBJ databases">
        <title>Genome of Luteibaculum oceani JCM 18817.</title>
        <authorList>
            <person name="Bowman J.P."/>
        </authorList>
    </citation>
    <scope>NUCLEOTIDE SEQUENCE [LARGE SCALE GENOMIC DNA]</scope>
    <source>
        <strain evidence="3 4">JCM 18817</strain>
    </source>
</reference>
<evidence type="ECO:0000313" key="4">
    <source>
        <dbReference type="Proteomes" id="UP000321168"/>
    </source>
</evidence>
<dbReference type="Pfam" id="PF01548">
    <property type="entry name" value="DEDD_Tnp_IS110"/>
    <property type="match status" value="1"/>
</dbReference>
<protein>
    <submittedName>
        <fullName evidence="3">IS110 family transposase</fullName>
    </submittedName>
</protein>
<comment type="caution">
    <text evidence="3">The sequence shown here is derived from an EMBL/GenBank/DDBJ whole genome shotgun (WGS) entry which is preliminary data.</text>
</comment>
<dbReference type="GO" id="GO:0003677">
    <property type="term" value="F:DNA binding"/>
    <property type="evidence" value="ECO:0007669"/>
    <property type="project" value="InterPro"/>
</dbReference>
<dbReference type="Gene3D" id="1.10.340.30">
    <property type="entry name" value="Hypothetical protein, domain 2"/>
    <property type="match status" value="1"/>
</dbReference>
<organism evidence="3 4">
    <name type="scientific">Luteibaculum oceani</name>
    <dbReference type="NCBI Taxonomy" id="1294296"/>
    <lineage>
        <taxon>Bacteria</taxon>
        <taxon>Pseudomonadati</taxon>
        <taxon>Bacteroidota</taxon>
        <taxon>Flavobacteriia</taxon>
        <taxon>Flavobacteriales</taxon>
        <taxon>Luteibaculaceae</taxon>
        <taxon>Luteibaculum</taxon>
    </lineage>
</organism>
<dbReference type="InterPro" id="IPR003346">
    <property type="entry name" value="Transposase_20"/>
</dbReference>
<keyword evidence="4" id="KW-1185">Reference proteome</keyword>
<dbReference type="InterPro" id="IPR047650">
    <property type="entry name" value="Transpos_IS110"/>
</dbReference>
<evidence type="ECO:0000313" key="3">
    <source>
        <dbReference type="EMBL" id="TXC74930.1"/>
    </source>
</evidence>
<dbReference type="InterPro" id="IPR002525">
    <property type="entry name" value="Transp_IS110-like_N"/>
</dbReference>
<proteinExistence type="predicted"/>
<dbReference type="NCBIfam" id="NF033542">
    <property type="entry name" value="transpos_IS110"/>
    <property type="match status" value="1"/>
</dbReference>
<dbReference type="SUPFAM" id="SSF48150">
    <property type="entry name" value="DNA-glycosylase"/>
    <property type="match status" value="1"/>
</dbReference>
<gene>
    <name evidence="3" type="ORF">FRX97_12130</name>
</gene>
<keyword evidence="1" id="KW-0175">Coiled coil</keyword>
<dbReference type="EMBL" id="VORB01000024">
    <property type="protein sequence ID" value="TXC74930.1"/>
    <property type="molecule type" value="Genomic_DNA"/>
</dbReference>
<dbReference type="Pfam" id="PF02371">
    <property type="entry name" value="Transposase_20"/>
    <property type="match status" value="1"/>
</dbReference>
<dbReference type="RefSeq" id="WP_147015488.1">
    <property type="nucleotide sequence ID" value="NZ_VORB01000024.1"/>
</dbReference>
<dbReference type="GO" id="GO:0004803">
    <property type="term" value="F:transposase activity"/>
    <property type="evidence" value="ECO:0007669"/>
    <property type="project" value="InterPro"/>
</dbReference>
<dbReference type="InterPro" id="IPR003583">
    <property type="entry name" value="Hlx-hairpin-Hlx_DNA-bd_motif"/>
</dbReference>
<dbReference type="GO" id="GO:0006313">
    <property type="term" value="P:DNA transposition"/>
    <property type="evidence" value="ECO:0007669"/>
    <property type="project" value="InterPro"/>
</dbReference>
<dbReference type="PANTHER" id="PTHR33055:SF3">
    <property type="entry name" value="PUTATIVE TRANSPOSASE FOR IS117-RELATED"/>
    <property type="match status" value="1"/>
</dbReference>
<dbReference type="OrthoDB" id="964423at2"/>
<dbReference type="Proteomes" id="UP000321168">
    <property type="component" value="Unassembled WGS sequence"/>
</dbReference>
<dbReference type="PANTHER" id="PTHR33055">
    <property type="entry name" value="TRANSPOSASE FOR INSERTION SEQUENCE ELEMENT IS1111A"/>
    <property type="match status" value="1"/>
</dbReference>
<sequence length="317" mass="36037">MEVIGIDVSKQTFDAWTQEKGHQSFGNNKEGFRAFFKWVKAGHCVMESTSTYHFQLALYLFEKGVSVSVVNPLPVKRFMQMRLQRSKTDKSDAKMLAAYGEYEQPKFWEPEPSYMQEGKQILGVLELYTRQQTALKNKLDNLKSGGLKTGVMISSIKLQIKRVKGEIEKLEKELQSILKDNSQKEMTQLMSIPGIGKKTASMLLVYSNGFKDFEEYRQFIAYVGLCPVHRQSGTSVKGRSYISKKGNKTLRNHLFLCSFTACLHNPQCKALYDRLVAKGKSKKLALIAVANKLIKQSFGVIKNDLVYDPNYVSRRAA</sequence>
<evidence type="ECO:0000259" key="2">
    <source>
        <dbReference type="SMART" id="SM00278"/>
    </source>
</evidence>
<feature type="coiled-coil region" evidence="1">
    <location>
        <begin position="153"/>
        <end position="187"/>
    </location>
</feature>
<dbReference type="AlphaFoldDB" id="A0A5C6UQI6"/>
<evidence type="ECO:0000256" key="1">
    <source>
        <dbReference type="SAM" id="Coils"/>
    </source>
</evidence>
<dbReference type="SMART" id="SM00278">
    <property type="entry name" value="HhH1"/>
    <property type="match status" value="1"/>
</dbReference>
<dbReference type="GO" id="GO:0006281">
    <property type="term" value="P:DNA repair"/>
    <property type="evidence" value="ECO:0007669"/>
    <property type="project" value="InterPro"/>
</dbReference>
<name>A0A5C6UQI6_9FLAO</name>
<feature type="domain" description="Helix-hairpin-helix DNA-binding motif class 1" evidence="2">
    <location>
        <begin position="187"/>
        <end position="206"/>
    </location>
</feature>
<dbReference type="InterPro" id="IPR011257">
    <property type="entry name" value="DNA_glycosylase"/>
</dbReference>